<dbReference type="GO" id="GO:0016787">
    <property type="term" value="F:hydrolase activity"/>
    <property type="evidence" value="ECO:0007669"/>
    <property type="project" value="UniProtKB-KW"/>
</dbReference>
<organism evidence="1 2">
    <name type="scientific">Eisenbergiella massiliensis</name>
    <dbReference type="NCBI Taxonomy" id="1720294"/>
    <lineage>
        <taxon>Bacteria</taxon>
        <taxon>Bacillati</taxon>
        <taxon>Bacillota</taxon>
        <taxon>Clostridia</taxon>
        <taxon>Lachnospirales</taxon>
        <taxon>Lachnospiraceae</taxon>
        <taxon>Eisenbergiella</taxon>
    </lineage>
</organism>
<comment type="caution">
    <text evidence="1">The sequence shown here is derived from an EMBL/GenBank/DDBJ whole genome shotgun (WGS) entry which is preliminary data.</text>
</comment>
<keyword evidence="1" id="KW-0378">Hydrolase</keyword>
<reference evidence="1" key="1">
    <citation type="submission" date="2018-08" db="EMBL/GenBank/DDBJ databases">
        <title>A genome reference for cultivated species of the human gut microbiota.</title>
        <authorList>
            <person name="Zou Y."/>
            <person name="Xue W."/>
            <person name="Luo G."/>
        </authorList>
    </citation>
    <scope>NUCLEOTIDE SEQUENCE [LARGE SCALE GENOMIC DNA]</scope>
    <source>
        <strain evidence="1">TF05-5AC</strain>
    </source>
</reference>
<dbReference type="AlphaFoldDB" id="A0A3E3HY56"/>
<evidence type="ECO:0000313" key="2">
    <source>
        <dbReference type="Proteomes" id="UP000260812"/>
    </source>
</evidence>
<gene>
    <name evidence="1" type="ORF">DXC51_22590</name>
</gene>
<name>A0A3E3HY56_9FIRM</name>
<dbReference type="RefSeq" id="WP_021640022.1">
    <property type="nucleotide sequence ID" value="NZ_CANNOQ010000114.1"/>
</dbReference>
<evidence type="ECO:0000313" key="1">
    <source>
        <dbReference type="EMBL" id="RGE56750.1"/>
    </source>
</evidence>
<sequence>MLWDMQRLMDYAEGPDYVDAERIGCVGFSGGGQASMWLAAMDERISLAVISGYLHNYPESMLHSHLCCCNYFLGLWELADVSDICSLIAPRPLFLGNGDEDVENGPRGIAGPVEQAEFLAWHRRGGLQSPDRWE</sequence>
<dbReference type="SUPFAM" id="SSF53474">
    <property type="entry name" value="alpha/beta-Hydrolases"/>
    <property type="match status" value="1"/>
</dbReference>
<accession>A0A3E3HY56</accession>
<protein>
    <submittedName>
        <fullName evidence="1">Alpha/beta hydrolase</fullName>
    </submittedName>
</protein>
<dbReference type="InterPro" id="IPR029058">
    <property type="entry name" value="AB_hydrolase_fold"/>
</dbReference>
<keyword evidence="2" id="KW-1185">Reference proteome</keyword>
<proteinExistence type="predicted"/>
<dbReference type="Proteomes" id="UP000260812">
    <property type="component" value="Unassembled WGS sequence"/>
</dbReference>
<dbReference type="Gene3D" id="3.40.50.1820">
    <property type="entry name" value="alpha/beta hydrolase"/>
    <property type="match status" value="1"/>
</dbReference>
<dbReference type="EMBL" id="QVLV01000021">
    <property type="protein sequence ID" value="RGE56750.1"/>
    <property type="molecule type" value="Genomic_DNA"/>
</dbReference>